<dbReference type="InterPro" id="IPR050740">
    <property type="entry name" value="Aldehyde_DH_Superfamily"/>
</dbReference>
<feature type="domain" description="Aldehyde dehydrogenase" evidence="2">
    <location>
        <begin position="5"/>
        <end position="457"/>
    </location>
</feature>
<evidence type="ECO:0000313" key="3">
    <source>
        <dbReference type="EMBL" id="WAH39212.1"/>
    </source>
</evidence>
<dbReference type="InterPro" id="IPR016161">
    <property type="entry name" value="Ald_DH/histidinol_DH"/>
</dbReference>
<protein>
    <submittedName>
        <fullName evidence="3">NAD-dependent succinate-semialdehyde dehydrogenase</fullName>
    </submittedName>
</protein>
<evidence type="ECO:0000256" key="1">
    <source>
        <dbReference type="ARBA" id="ARBA00023002"/>
    </source>
</evidence>
<keyword evidence="4" id="KW-1185">Reference proteome</keyword>
<name>A0ABY6Z8Q9_9BACL</name>
<dbReference type="CDD" id="cd07103">
    <property type="entry name" value="ALDH_F5_SSADH_GabD"/>
    <property type="match status" value="1"/>
</dbReference>
<proteinExistence type="predicted"/>
<dbReference type="Gene3D" id="3.40.605.10">
    <property type="entry name" value="Aldehyde Dehydrogenase, Chain A, domain 1"/>
    <property type="match status" value="1"/>
</dbReference>
<dbReference type="SUPFAM" id="SSF53720">
    <property type="entry name" value="ALDH-like"/>
    <property type="match status" value="1"/>
</dbReference>
<dbReference type="PANTHER" id="PTHR43353:SF5">
    <property type="entry name" value="SUCCINATE-SEMIALDEHYDE DEHYDROGENASE, MITOCHONDRIAL"/>
    <property type="match status" value="1"/>
</dbReference>
<dbReference type="InterPro" id="IPR015590">
    <property type="entry name" value="Aldehyde_DH_dom"/>
</dbReference>
<dbReference type="Pfam" id="PF00171">
    <property type="entry name" value="Aldedh"/>
    <property type="match status" value="1"/>
</dbReference>
<dbReference type="InterPro" id="IPR016160">
    <property type="entry name" value="Ald_DH_CS_CYS"/>
</dbReference>
<dbReference type="PROSITE" id="PS00070">
    <property type="entry name" value="ALDEHYDE_DEHYDR_CYS"/>
    <property type="match status" value="1"/>
</dbReference>
<accession>A0ABY6Z8Q9</accession>
<dbReference type="InterPro" id="IPR016162">
    <property type="entry name" value="Ald_DH_N"/>
</dbReference>
<dbReference type="EMBL" id="CP104064">
    <property type="protein sequence ID" value="WAH39212.1"/>
    <property type="molecule type" value="Genomic_DNA"/>
</dbReference>
<reference evidence="3" key="1">
    <citation type="submission" date="2022-08" db="EMBL/GenBank/DDBJ databases">
        <title>Alicyclobacillus dauci DSM2870, complete genome.</title>
        <authorList>
            <person name="Wang Q."/>
            <person name="Cai R."/>
            <person name="Wang Z."/>
        </authorList>
    </citation>
    <scope>NUCLEOTIDE SEQUENCE</scope>
    <source>
        <strain evidence="3">DSM 28700</strain>
    </source>
</reference>
<organism evidence="3 4">
    <name type="scientific">Alicyclobacillus dauci</name>
    <dbReference type="NCBI Taxonomy" id="1475485"/>
    <lineage>
        <taxon>Bacteria</taxon>
        <taxon>Bacillati</taxon>
        <taxon>Bacillota</taxon>
        <taxon>Bacilli</taxon>
        <taxon>Bacillales</taxon>
        <taxon>Alicyclobacillaceae</taxon>
        <taxon>Alicyclobacillus</taxon>
    </lineage>
</organism>
<sequence length="461" mass="49500">MPQWITVINPATLEPVGRIPEGNESIVNAAIDAATKAFPEWAATPAKERARLLKAAAQRMMEDIERIARILTSEQGKPLVEARGEVTIAADYLEWSGEEAKRIYGEIIPASTRRKRLQVIRQPVGVVGAITPWNFPASMVTRKIGPALAAGCTVVLKPASATPLTAAALFDIFHEVGFPPGTVNLVTGNARMIANQFLNNQAVRKVSFTGSTQVGRSLITGAAGQIKKLSLELGGHAPFLVFDDADVDKAVEGVIASKYRNAGQTCICANRLYVQSGIADVFEDKLIAAVRSLRVGNGLEPDIEVGPLIDEASRNHVVRQVEDAIARGGRVVAGGSVPSIDLPGAFYTPTLIANVPDDALLTKEETFGPLIGIRRFDTEEEALRLANDTEYGLAAYAYTKDFGRITRVSEALEYGIVGINDPVPTVVQAPFGGVKESGWGREGGWQGMDAYLETKFVSISY</sequence>
<dbReference type="Proteomes" id="UP001164803">
    <property type="component" value="Chromosome"/>
</dbReference>
<dbReference type="Gene3D" id="3.40.309.10">
    <property type="entry name" value="Aldehyde Dehydrogenase, Chain A, domain 2"/>
    <property type="match status" value="1"/>
</dbReference>
<dbReference type="PANTHER" id="PTHR43353">
    <property type="entry name" value="SUCCINATE-SEMIALDEHYDE DEHYDROGENASE, MITOCHONDRIAL"/>
    <property type="match status" value="1"/>
</dbReference>
<evidence type="ECO:0000259" key="2">
    <source>
        <dbReference type="Pfam" id="PF00171"/>
    </source>
</evidence>
<evidence type="ECO:0000313" key="4">
    <source>
        <dbReference type="Proteomes" id="UP001164803"/>
    </source>
</evidence>
<dbReference type="InterPro" id="IPR016163">
    <property type="entry name" value="Ald_DH_C"/>
</dbReference>
<gene>
    <name evidence="3" type="ORF">NZD86_12755</name>
</gene>
<keyword evidence="1" id="KW-0560">Oxidoreductase</keyword>